<dbReference type="Gene3D" id="1.10.150.110">
    <property type="entry name" value="DNA polymerase beta, N-terminal domain-like"/>
    <property type="match status" value="1"/>
</dbReference>
<dbReference type="SMART" id="SM00481">
    <property type="entry name" value="POLIIIAc"/>
    <property type="match status" value="1"/>
</dbReference>
<keyword evidence="2" id="KW-0808">Transferase</keyword>
<gene>
    <name evidence="10" type="ORF">HQQ74_05290</name>
</gene>
<dbReference type="InterPro" id="IPR004013">
    <property type="entry name" value="PHP_dom"/>
</dbReference>
<dbReference type="SUPFAM" id="SSF89550">
    <property type="entry name" value="PHP domain-like"/>
    <property type="match status" value="1"/>
</dbReference>
<dbReference type="GO" id="GO:0005829">
    <property type="term" value="C:cytosol"/>
    <property type="evidence" value="ECO:0007669"/>
    <property type="project" value="TreeGrafter"/>
</dbReference>
<feature type="domain" description="Polymerase/histidinol phosphatase N-terminal" evidence="8">
    <location>
        <begin position="352"/>
        <end position="424"/>
    </location>
</feature>
<dbReference type="InterPro" id="IPR002054">
    <property type="entry name" value="DNA-dir_DNA_pol_X"/>
</dbReference>
<dbReference type="Gene3D" id="1.10.150.20">
    <property type="entry name" value="5' to 3' exonuclease, C-terminal subdomain"/>
    <property type="match status" value="1"/>
</dbReference>
<keyword evidence="3" id="KW-0548">Nucleotidyltransferase</keyword>
<dbReference type="InterPro" id="IPR047967">
    <property type="entry name" value="PolX_PHP"/>
</dbReference>
<evidence type="ECO:0000256" key="2">
    <source>
        <dbReference type="ARBA" id="ARBA00022679"/>
    </source>
</evidence>
<dbReference type="InterPro" id="IPR050243">
    <property type="entry name" value="PHP_phosphatase"/>
</dbReference>
<keyword evidence="10" id="KW-0378">Hydrolase</keyword>
<dbReference type="Gene3D" id="3.30.210.10">
    <property type="entry name" value="DNA polymerase, thumb domain"/>
    <property type="match status" value="1"/>
</dbReference>
<dbReference type="InterPro" id="IPR027421">
    <property type="entry name" value="DNA_pol_lamdba_lyase_dom_sf"/>
</dbReference>
<protein>
    <recommendedName>
        <fullName evidence="1">DNA-directed DNA polymerase</fullName>
        <ecNumber evidence="1">2.7.7.7</ecNumber>
    </recommendedName>
</protein>
<dbReference type="GO" id="GO:0008270">
    <property type="term" value="F:zinc ion binding"/>
    <property type="evidence" value="ECO:0007669"/>
    <property type="project" value="TreeGrafter"/>
</dbReference>
<evidence type="ECO:0000256" key="6">
    <source>
        <dbReference type="ARBA" id="ARBA00023204"/>
    </source>
</evidence>
<evidence type="ECO:0000259" key="9">
    <source>
        <dbReference type="SMART" id="SM00483"/>
    </source>
</evidence>
<keyword evidence="4" id="KW-0227">DNA damage</keyword>
<dbReference type="InterPro" id="IPR037160">
    <property type="entry name" value="DNA_Pol_thumb_sf"/>
</dbReference>
<dbReference type="InterPro" id="IPR022311">
    <property type="entry name" value="PolX-like"/>
</dbReference>
<dbReference type="CDD" id="cd07436">
    <property type="entry name" value="PHP_PolX"/>
    <property type="match status" value="1"/>
</dbReference>
<dbReference type="Pfam" id="PF02811">
    <property type="entry name" value="PHP"/>
    <property type="match status" value="1"/>
</dbReference>
<organism evidence="10 11">
    <name type="scientific">Methanoculleus bourgensis</name>
    <dbReference type="NCBI Taxonomy" id="83986"/>
    <lineage>
        <taxon>Archaea</taxon>
        <taxon>Methanobacteriati</taxon>
        <taxon>Methanobacteriota</taxon>
        <taxon>Stenosarchaea group</taxon>
        <taxon>Methanomicrobia</taxon>
        <taxon>Methanomicrobiales</taxon>
        <taxon>Methanomicrobiaceae</taxon>
        <taxon>Methanoculleus</taxon>
    </lineage>
</organism>
<sequence length="576" mass="62377">MPGGGGGVNTIWFRGRPMIMKGPERQVTNRDVAERLALMGRLLEVAGADRHRAGAYARAARQVDRLSIPVARLDEEALTRIPGIGVRIAAQIREIAGTGSFRELDDLQATIPGTVIDLLDISGVGPRTLHTLWKRLGIQTIDDLEAAVKGRRIRGLRGFGAKKEEAIGRGIRRYRERSNRMTRPQADAVLGSIAALFPDGQYAVAGSYRRGASTVGKIDIVTTADRAALLDHLSAAADGNEEEVSLSIGGARVNVRFTDPDRYGTALLCATGSGAFLARLAAVALEQGYRLEPGGLVDSASGRLQAFGSEEEVFGFLGMETVPPELREDRGEIELALSRTLPDLVELRNLRGDLHAHTTASDGRQSLEDVAAAGDAMGYEYIAITDHSSRVSLEALAKQQAGIERVNRRHTCQLLAGTEVDIRSDGSLGYPNGVLADLDLVIASVHSGFDQDQDVLTRRVLNAMENEHVDIIGHPTGRLLGRRPPYAIDLARVIDHAAATGTALEINASPYRLDLEDIYIWHAKRKGVKLAAGTDAHRVGEFSNICYGIMMARRGWCTPDDLANTLSLPELLEWRS</sequence>
<dbReference type="Gene3D" id="3.20.20.140">
    <property type="entry name" value="Metal-dependent hydrolases"/>
    <property type="match status" value="1"/>
</dbReference>
<comment type="caution">
    <text evidence="10">The sequence shown here is derived from an EMBL/GenBank/DDBJ whole genome shotgun (WGS) entry which is preliminary data.</text>
</comment>
<dbReference type="InterPro" id="IPR002008">
    <property type="entry name" value="DNA_pol_X_beta-like"/>
</dbReference>
<keyword evidence="5" id="KW-0239">DNA-directed DNA polymerase</keyword>
<dbReference type="GO" id="GO:0006281">
    <property type="term" value="P:DNA repair"/>
    <property type="evidence" value="ECO:0007669"/>
    <property type="project" value="UniProtKB-KW"/>
</dbReference>
<dbReference type="GO" id="GO:0042578">
    <property type="term" value="F:phosphoric ester hydrolase activity"/>
    <property type="evidence" value="ECO:0007669"/>
    <property type="project" value="TreeGrafter"/>
</dbReference>
<dbReference type="PANTHER" id="PTHR36928:SF1">
    <property type="entry name" value="PHOSPHATASE YCDX-RELATED"/>
    <property type="match status" value="1"/>
</dbReference>
<dbReference type="SUPFAM" id="SSF47802">
    <property type="entry name" value="DNA polymerase beta, N-terminal domain-like"/>
    <property type="match status" value="1"/>
</dbReference>
<dbReference type="PRINTS" id="PR00870">
    <property type="entry name" value="DNAPOLXBETA"/>
</dbReference>
<dbReference type="PIRSF" id="PIRSF005047">
    <property type="entry name" value="UCP005047_YshC"/>
    <property type="match status" value="1"/>
</dbReference>
<dbReference type="InterPro" id="IPR016195">
    <property type="entry name" value="Pol/histidinol_Pase-like"/>
</dbReference>
<dbReference type="GO" id="GO:0004527">
    <property type="term" value="F:exonuclease activity"/>
    <property type="evidence" value="ECO:0007669"/>
    <property type="project" value="UniProtKB-KW"/>
</dbReference>
<dbReference type="EC" id="2.7.7.7" evidence="1"/>
<dbReference type="InterPro" id="IPR010996">
    <property type="entry name" value="HHH_MUS81"/>
</dbReference>
<proteinExistence type="predicted"/>
<dbReference type="InterPro" id="IPR029398">
    <property type="entry name" value="PolB_thumb"/>
</dbReference>
<keyword evidence="6" id="KW-0234">DNA repair</keyword>
<dbReference type="SMART" id="SM00483">
    <property type="entry name" value="POLXc"/>
    <property type="match status" value="1"/>
</dbReference>
<dbReference type="Pfam" id="PF14520">
    <property type="entry name" value="HHH_5"/>
    <property type="match status" value="1"/>
</dbReference>
<dbReference type="EMBL" id="JABMJE010000056">
    <property type="protein sequence ID" value="NQS78109.1"/>
    <property type="molecule type" value="Genomic_DNA"/>
</dbReference>
<evidence type="ECO:0000259" key="8">
    <source>
        <dbReference type="SMART" id="SM00481"/>
    </source>
</evidence>
<dbReference type="Pfam" id="PF14791">
    <property type="entry name" value="DNA_pol_B_thumb"/>
    <property type="match status" value="1"/>
</dbReference>
<reference evidence="10" key="1">
    <citation type="submission" date="2020-05" db="EMBL/GenBank/DDBJ databases">
        <title>The first insight into the ecology of ammonia-tolerant syntrophic propionate oxidizing bacteria.</title>
        <authorList>
            <person name="Singh A."/>
            <person name="Schnurer A."/>
            <person name="Westerholm M."/>
        </authorList>
    </citation>
    <scope>NUCLEOTIDE SEQUENCE</scope>
    <source>
        <strain evidence="10">MAG54</strain>
    </source>
</reference>
<evidence type="ECO:0000256" key="5">
    <source>
        <dbReference type="ARBA" id="ARBA00022932"/>
    </source>
</evidence>
<dbReference type="Gene3D" id="3.30.460.10">
    <property type="entry name" value="Beta Polymerase, domain 2"/>
    <property type="match status" value="1"/>
</dbReference>
<dbReference type="GO" id="GO:0003677">
    <property type="term" value="F:DNA binding"/>
    <property type="evidence" value="ECO:0007669"/>
    <property type="project" value="InterPro"/>
</dbReference>
<name>A0A8T7H630_9EURY</name>
<dbReference type="InterPro" id="IPR003141">
    <property type="entry name" value="Pol/His_phosphatase_N"/>
</dbReference>
<evidence type="ECO:0000256" key="4">
    <source>
        <dbReference type="ARBA" id="ARBA00022763"/>
    </source>
</evidence>
<dbReference type="InterPro" id="IPR043519">
    <property type="entry name" value="NT_sf"/>
</dbReference>
<accession>A0A8T7H630</accession>
<dbReference type="PANTHER" id="PTHR36928">
    <property type="entry name" value="PHOSPHATASE YCDX-RELATED"/>
    <property type="match status" value="1"/>
</dbReference>
<evidence type="ECO:0000313" key="10">
    <source>
        <dbReference type="EMBL" id="NQS78109.1"/>
    </source>
</evidence>
<dbReference type="GO" id="GO:0003887">
    <property type="term" value="F:DNA-directed DNA polymerase activity"/>
    <property type="evidence" value="ECO:0007669"/>
    <property type="project" value="UniProtKB-KW"/>
</dbReference>
<evidence type="ECO:0000256" key="7">
    <source>
        <dbReference type="ARBA" id="ARBA00049244"/>
    </source>
</evidence>
<evidence type="ECO:0000256" key="1">
    <source>
        <dbReference type="ARBA" id="ARBA00012417"/>
    </source>
</evidence>
<keyword evidence="10" id="KW-0540">Nuclease</keyword>
<comment type="catalytic activity">
    <reaction evidence="7">
        <text>DNA(n) + a 2'-deoxyribonucleoside 5'-triphosphate = DNA(n+1) + diphosphate</text>
        <dbReference type="Rhea" id="RHEA:22508"/>
        <dbReference type="Rhea" id="RHEA-COMP:17339"/>
        <dbReference type="Rhea" id="RHEA-COMP:17340"/>
        <dbReference type="ChEBI" id="CHEBI:33019"/>
        <dbReference type="ChEBI" id="CHEBI:61560"/>
        <dbReference type="ChEBI" id="CHEBI:173112"/>
        <dbReference type="EC" id="2.7.7.7"/>
    </reaction>
</comment>
<evidence type="ECO:0000256" key="3">
    <source>
        <dbReference type="ARBA" id="ARBA00022695"/>
    </source>
</evidence>
<feature type="domain" description="DNA-directed DNA polymerase X" evidence="9">
    <location>
        <begin position="27"/>
        <end position="328"/>
    </location>
</feature>
<dbReference type="SUPFAM" id="SSF81301">
    <property type="entry name" value="Nucleotidyltransferase"/>
    <property type="match status" value="1"/>
</dbReference>
<dbReference type="Proteomes" id="UP000737555">
    <property type="component" value="Unassembled WGS sequence"/>
</dbReference>
<dbReference type="AlphaFoldDB" id="A0A8T7H630"/>
<evidence type="ECO:0000313" key="11">
    <source>
        <dbReference type="Proteomes" id="UP000737555"/>
    </source>
</evidence>
<dbReference type="Pfam" id="PF14716">
    <property type="entry name" value="HHH_8"/>
    <property type="match status" value="1"/>
</dbReference>
<keyword evidence="10" id="KW-0269">Exonuclease</keyword>